<accession>A0AAN8FBC6</accession>
<sequence length="249" mass="28015">MVDLDQDQMVMVCGGSVKDEREHSFLSGLATAYKKLKIVNTTQLDLTKDPRFYSVAHDLIRFSDRAFRVSDHQRRGVHQKWKPPYHANFFVIACKKSGKAIAFSQTSKNNENRWGAFYGNEQRYRPVIILDNTRTLVWAGPGSDLSRSMDHPRKAHALLAYLCSNTSIATAVTTPLLFSYYGLLYYTRGLVLRALSSAMRLAALTDAEVALLKQGLGRLTDAGAVIDIRDRLYPIFFDHNGPQLMPNGV</sequence>
<dbReference type="EMBL" id="WIXE01012164">
    <property type="protein sequence ID" value="KAK5976136.1"/>
    <property type="molecule type" value="Genomic_DNA"/>
</dbReference>
<keyword evidence="2" id="KW-1185">Reference proteome</keyword>
<protein>
    <submittedName>
        <fullName evidence="1">Uncharacterized protein</fullName>
    </submittedName>
</protein>
<organism evidence="1 2">
    <name type="scientific">Trichostrongylus colubriformis</name>
    <name type="common">Black scour worm</name>
    <dbReference type="NCBI Taxonomy" id="6319"/>
    <lineage>
        <taxon>Eukaryota</taxon>
        <taxon>Metazoa</taxon>
        <taxon>Ecdysozoa</taxon>
        <taxon>Nematoda</taxon>
        <taxon>Chromadorea</taxon>
        <taxon>Rhabditida</taxon>
        <taxon>Rhabditina</taxon>
        <taxon>Rhabditomorpha</taxon>
        <taxon>Strongyloidea</taxon>
        <taxon>Trichostrongylidae</taxon>
        <taxon>Trichostrongylus</taxon>
    </lineage>
</organism>
<reference evidence="1 2" key="1">
    <citation type="submission" date="2019-10" db="EMBL/GenBank/DDBJ databases">
        <title>Assembly and Annotation for the nematode Trichostrongylus colubriformis.</title>
        <authorList>
            <person name="Martin J."/>
        </authorList>
    </citation>
    <scope>NUCLEOTIDE SEQUENCE [LARGE SCALE GENOMIC DNA]</scope>
    <source>
        <strain evidence="1">G859</strain>
        <tissue evidence="1">Whole worm</tissue>
    </source>
</reference>
<dbReference type="AlphaFoldDB" id="A0AAN8FBC6"/>
<evidence type="ECO:0000313" key="1">
    <source>
        <dbReference type="EMBL" id="KAK5976136.1"/>
    </source>
</evidence>
<dbReference type="Proteomes" id="UP001331761">
    <property type="component" value="Unassembled WGS sequence"/>
</dbReference>
<evidence type="ECO:0000313" key="2">
    <source>
        <dbReference type="Proteomes" id="UP001331761"/>
    </source>
</evidence>
<gene>
    <name evidence="1" type="ORF">GCK32_010261</name>
</gene>
<comment type="caution">
    <text evidence="1">The sequence shown here is derived from an EMBL/GenBank/DDBJ whole genome shotgun (WGS) entry which is preliminary data.</text>
</comment>
<proteinExistence type="predicted"/>
<name>A0AAN8FBC6_TRICO</name>